<evidence type="ECO:0000256" key="9">
    <source>
        <dbReference type="RuleBase" id="RU003357"/>
    </source>
</evidence>
<dbReference type="SUPFAM" id="SSF56935">
    <property type="entry name" value="Porins"/>
    <property type="match status" value="1"/>
</dbReference>
<dbReference type="PROSITE" id="PS52016">
    <property type="entry name" value="TONB_DEPENDENT_REC_3"/>
    <property type="match status" value="1"/>
</dbReference>
<dbReference type="InterPro" id="IPR039426">
    <property type="entry name" value="TonB-dep_rcpt-like"/>
</dbReference>
<proteinExistence type="inferred from homology"/>
<dbReference type="KEGG" id="schy:GVO57_08980"/>
<evidence type="ECO:0000259" key="11">
    <source>
        <dbReference type="Pfam" id="PF00593"/>
    </source>
</evidence>
<evidence type="ECO:0000256" key="6">
    <source>
        <dbReference type="ARBA" id="ARBA00023136"/>
    </source>
</evidence>
<keyword evidence="5 9" id="KW-0798">TonB box</keyword>
<dbReference type="InterPro" id="IPR000531">
    <property type="entry name" value="Beta-barrel_TonB"/>
</dbReference>
<keyword evidence="3 8" id="KW-1134">Transmembrane beta strand</keyword>
<dbReference type="Pfam" id="PF07715">
    <property type="entry name" value="Plug"/>
    <property type="match status" value="1"/>
</dbReference>
<dbReference type="Gene3D" id="2.170.130.10">
    <property type="entry name" value="TonB-dependent receptor, plug domain"/>
    <property type="match status" value="1"/>
</dbReference>
<dbReference type="RefSeq" id="WP_160592856.1">
    <property type="nucleotide sequence ID" value="NZ_CP047895.1"/>
</dbReference>
<evidence type="ECO:0000259" key="12">
    <source>
        <dbReference type="Pfam" id="PF07715"/>
    </source>
</evidence>
<evidence type="ECO:0000256" key="10">
    <source>
        <dbReference type="SAM" id="SignalP"/>
    </source>
</evidence>
<dbReference type="Gene3D" id="2.40.170.20">
    <property type="entry name" value="TonB-dependent receptor, beta-barrel domain"/>
    <property type="match status" value="1"/>
</dbReference>
<dbReference type="AlphaFoldDB" id="A0A7Z2NWV9"/>
<dbReference type="InterPro" id="IPR012910">
    <property type="entry name" value="Plug_dom"/>
</dbReference>
<dbReference type="Proteomes" id="UP000464468">
    <property type="component" value="Chromosome"/>
</dbReference>
<evidence type="ECO:0000313" key="14">
    <source>
        <dbReference type="Proteomes" id="UP000464468"/>
    </source>
</evidence>
<evidence type="ECO:0000313" key="13">
    <source>
        <dbReference type="EMBL" id="QHL90926.1"/>
    </source>
</evidence>
<evidence type="ECO:0000256" key="3">
    <source>
        <dbReference type="ARBA" id="ARBA00022452"/>
    </source>
</evidence>
<feature type="domain" description="TonB-dependent receptor plug" evidence="12">
    <location>
        <begin position="58"/>
        <end position="161"/>
    </location>
</feature>
<reference evidence="13 14" key="1">
    <citation type="submission" date="2020-01" db="EMBL/GenBank/DDBJ databases">
        <title>Sphingomonas sp. C33 whole genome sequece.</title>
        <authorList>
            <person name="Park C."/>
        </authorList>
    </citation>
    <scope>NUCLEOTIDE SEQUENCE [LARGE SCALE GENOMIC DNA]</scope>
    <source>
        <strain evidence="13 14">C33</strain>
    </source>
</reference>
<dbReference type="PANTHER" id="PTHR30069">
    <property type="entry name" value="TONB-DEPENDENT OUTER MEMBRANE RECEPTOR"/>
    <property type="match status" value="1"/>
</dbReference>
<name>A0A7Z2NWV9_9SPHN</name>
<dbReference type="CDD" id="cd01347">
    <property type="entry name" value="ligand_gated_channel"/>
    <property type="match status" value="1"/>
</dbReference>
<evidence type="ECO:0000256" key="4">
    <source>
        <dbReference type="ARBA" id="ARBA00022692"/>
    </source>
</evidence>
<dbReference type="InterPro" id="IPR036942">
    <property type="entry name" value="Beta-barrel_TonB_sf"/>
</dbReference>
<organism evidence="13 14">
    <name type="scientific">Sphingomonas changnyeongensis</name>
    <dbReference type="NCBI Taxonomy" id="2698679"/>
    <lineage>
        <taxon>Bacteria</taxon>
        <taxon>Pseudomonadati</taxon>
        <taxon>Pseudomonadota</taxon>
        <taxon>Alphaproteobacteria</taxon>
        <taxon>Sphingomonadales</taxon>
        <taxon>Sphingomonadaceae</taxon>
        <taxon>Sphingomonas</taxon>
    </lineage>
</organism>
<feature type="chain" id="PRO_5031401617" evidence="10">
    <location>
        <begin position="20"/>
        <end position="694"/>
    </location>
</feature>
<evidence type="ECO:0000256" key="1">
    <source>
        <dbReference type="ARBA" id="ARBA00004571"/>
    </source>
</evidence>
<keyword evidence="6 8" id="KW-0472">Membrane</keyword>
<keyword evidence="4 8" id="KW-0812">Transmembrane</keyword>
<feature type="signal peptide" evidence="10">
    <location>
        <begin position="1"/>
        <end position="19"/>
    </location>
</feature>
<protein>
    <submittedName>
        <fullName evidence="13">TonB-dependent receptor</fullName>
    </submittedName>
</protein>
<accession>A0A7Z2NWV9</accession>
<comment type="subcellular location">
    <subcellularLocation>
        <location evidence="1 8">Cell outer membrane</location>
        <topology evidence="1 8">Multi-pass membrane protein</topology>
    </subcellularLocation>
</comment>
<feature type="domain" description="TonB-dependent receptor-like beta-barrel" evidence="11">
    <location>
        <begin position="256"/>
        <end position="663"/>
    </location>
</feature>
<keyword evidence="7 8" id="KW-0998">Cell outer membrane</keyword>
<evidence type="ECO:0000256" key="7">
    <source>
        <dbReference type="ARBA" id="ARBA00023237"/>
    </source>
</evidence>
<keyword evidence="10" id="KW-0732">Signal</keyword>
<comment type="similarity">
    <text evidence="8 9">Belongs to the TonB-dependent receptor family.</text>
</comment>
<keyword evidence="14" id="KW-1185">Reference proteome</keyword>
<evidence type="ECO:0000256" key="8">
    <source>
        <dbReference type="PROSITE-ProRule" id="PRU01360"/>
    </source>
</evidence>
<dbReference type="PANTHER" id="PTHR30069:SF40">
    <property type="entry name" value="TONB-DEPENDENT RECEPTOR NMB0964-RELATED"/>
    <property type="match status" value="1"/>
</dbReference>
<sequence length="694" mass="74582">MIRFALLAGVALMPVAAAAQSTAGGANPAPAQRQTDDFHVESAPTIIITAPYARDRAAIPFGVSVLAGAELAREVRPTIGETLARLPGVSSTAFGPNASRPVLRGFQGERIRVLTDGIGSFDVSNTSVDHAVAINPFLAERIEVLRGPAALQFGSSAIGGVVNVLDRRVPRGLPDEQLHVDTLAGYSSAADQVFGAASVDVPVSNNIVVHFDGSYLDGDDLRIGGPVLSRGARAQALASSNPEVRELADLSGRIDNTQARTWDLAGGAAYVGSGGSLGFAVSRYDSVYGIPARFDLTTGEGEAPTLDIRQTRLDVRGELNLGGGLFELLRGRFGYADYTHDEIEPEGDIGTTFTSEAMEGRVELVQQQRGGWKGAVGGQFFIRDFDAVGEEAFLRENRTEQFGLFTLQEVTSGRWKVEFGGRIERTSVESPEFDVTRRFTALSGSVGASYEFTPGWRLGVNLSRTERAPSAEELFSNGPHKGTQAFEIGDPTFDTERNLGLEAVLRGGGKGLNFELSAYYNRFSNFIYEDATGGVDPDEGLPIFEFRQQRARFYGIEAQIGATLGRVAGAEIAIDGVADYVRATLPGVGPVPRIPPLRLLGGVSATSDRLTARAEIERSFRQDRVTDFETETAGFTLVNAQIAWRPWGTGPKKPELMLQANNIFDVVARRHASFLKDFAPLAGRDIRVSVKTSF</sequence>
<dbReference type="GO" id="GO:0044718">
    <property type="term" value="P:siderophore transmembrane transport"/>
    <property type="evidence" value="ECO:0007669"/>
    <property type="project" value="TreeGrafter"/>
</dbReference>
<keyword evidence="13" id="KW-0675">Receptor</keyword>
<evidence type="ECO:0000256" key="2">
    <source>
        <dbReference type="ARBA" id="ARBA00022448"/>
    </source>
</evidence>
<dbReference type="Pfam" id="PF00593">
    <property type="entry name" value="TonB_dep_Rec_b-barrel"/>
    <property type="match status" value="1"/>
</dbReference>
<dbReference type="GO" id="GO:0009279">
    <property type="term" value="C:cell outer membrane"/>
    <property type="evidence" value="ECO:0007669"/>
    <property type="project" value="UniProtKB-SubCell"/>
</dbReference>
<dbReference type="InterPro" id="IPR037066">
    <property type="entry name" value="Plug_dom_sf"/>
</dbReference>
<keyword evidence="2 8" id="KW-0813">Transport</keyword>
<dbReference type="GO" id="GO:0015344">
    <property type="term" value="F:siderophore uptake transmembrane transporter activity"/>
    <property type="evidence" value="ECO:0007669"/>
    <property type="project" value="TreeGrafter"/>
</dbReference>
<evidence type="ECO:0000256" key="5">
    <source>
        <dbReference type="ARBA" id="ARBA00023077"/>
    </source>
</evidence>
<dbReference type="EMBL" id="CP047895">
    <property type="protein sequence ID" value="QHL90926.1"/>
    <property type="molecule type" value="Genomic_DNA"/>
</dbReference>
<gene>
    <name evidence="13" type="ORF">GVO57_08980</name>
</gene>